<dbReference type="NCBIfam" id="TIGR02302">
    <property type="entry name" value="aProt_lowcomp"/>
    <property type="match status" value="1"/>
</dbReference>
<feature type="compositionally biased region" description="Basic and acidic residues" evidence="2">
    <location>
        <begin position="794"/>
        <end position="829"/>
    </location>
</feature>
<keyword evidence="3" id="KW-0472">Membrane</keyword>
<comment type="caution">
    <text evidence="4">The sequence shown here is derived from an EMBL/GenBank/DDBJ whole genome shotgun (WGS) entry which is preliminary data.</text>
</comment>
<sequence>MSNAPRPSDSLVRSADRTRLRLARLVRRARLALLWEALWRALWPPLGILVLFVAASWFGLWLATPPGWREGGVLFFGVALLASLIPLLRLARPARRDALARLDRDSGVAHRPASTLDDTLALGRDDSGTQALWELHRRRTRAAIDALHVAPPRPGMAMHDRRALRAFAIVALVGSAFVAGPEMGPRLLSAFDWRDGTAQGPAFRIDGWIDPPLYTRLPPQLIDLGASHGQTIRVRAPVRSTLVVRASGKADVTPVPSSGLRAFPPAAAAKPDLTESRFAVEGDARLILRSNAAPLPDLVIEAIPDRPPEVRLSGEPQVNARGSLTLAYRMKDDYGIASAEAQIESDQRAGRRSLVPPPRIPLTLPADPAADEDTHTTSDLSAHPWAGARVRLALVARDEAGQEGRSDTVTFTLPQRPFTKPLAKALVEQRRRLILAPDETRPVLAALDALMVAPDRFTPELGIYLGLILASSRLAKAKTDADLIDVAELLWTMAVQIEDGDLSESERELRAAQEALRQALERGASEDEIRKLTQDLRRALDNFLREFAERQMRENRDRPPDARADVPMRTITPNDLKNMLDRLEDLARLGATADAQRLLEELRNILENLQTARPGRPGDPMAREMNRSLEELDRMIRDQQTLRDDTFREGEESMSRRLNRNRQRADQGQPGERPRGQRQRGSRQDGGDQSQAEQGEMGDDGQDPARGLSQRQQALRERLEELKRRMKGLGLEGDPGLDDAEQAMRDAEGQLGQGNPGDAVDAQGRALDGLRRGAQGLAQQMLGDGDGTEQADGIDGRPGRATDRGRGGPRDEDPLGRPTRSRDWSDGRVKVPTAEESASVRARRILEELRRRLGEPMRPQEELDYLERLLRRN</sequence>
<keyword evidence="5" id="KW-1185">Reference proteome</keyword>
<dbReference type="Proteomes" id="UP001321492">
    <property type="component" value="Unassembled WGS sequence"/>
</dbReference>
<evidence type="ECO:0000256" key="2">
    <source>
        <dbReference type="SAM" id="MobiDB-lite"/>
    </source>
</evidence>
<evidence type="ECO:0000313" key="5">
    <source>
        <dbReference type="Proteomes" id="UP001321492"/>
    </source>
</evidence>
<feature type="transmembrane region" description="Helical" evidence="3">
    <location>
        <begin position="163"/>
        <end position="180"/>
    </location>
</feature>
<dbReference type="InterPro" id="IPR012683">
    <property type="entry name" value="CHP02302_TM"/>
</dbReference>
<evidence type="ECO:0000256" key="3">
    <source>
        <dbReference type="SAM" id="Phobius"/>
    </source>
</evidence>
<feature type="transmembrane region" description="Helical" evidence="3">
    <location>
        <begin position="37"/>
        <end position="60"/>
    </location>
</feature>
<dbReference type="Pfam" id="PF13779">
    <property type="entry name" value="DUF4175"/>
    <property type="match status" value="1"/>
</dbReference>
<feature type="coiled-coil region" evidence="1">
    <location>
        <begin position="502"/>
        <end position="542"/>
    </location>
</feature>
<feature type="transmembrane region" description="Helical" evidence="3">
    <location>
        <begin position="72"/>
        <end position="91"/>
    </location>
</feature>
<evidence type="ECO:0000313" key="4">
    <source>
        <dbReference type="EMBL" id="MDJ1159564.1"/>
    </source>
</evidence>
<keyword evidence="1" id="KW-0175">Coiled coil</keyword>
<dbReference type="EMBL" id="JASJEV010000010">
    <property type="protein sequence ID" value="MDJ1159564.1"/>
    <property type="molecule type" value="Genomic_DNA"/>
</dbReference>
<feature type="region of interest" description="Disordered" evidence="2">
    <location>
        <begin position="634"/>
        <end position="712"/>
    </location>
</feature>
<organism evidence="4 5">
    <name type="scientific">Chelatococcus albus</name>
    <dbReference type="NCBI Taxonomy" id="3047466"/>
    <lineage>
        <taxon>Bacteria</taxon>
        <taxon>Pseudomonadati</taxon>
        <taxon>Pseudomonadota</taxon>
        <taxon>Alphaproteobacteria</taxon>
        <taxon>Hyphomicrobiales</taxon>
        <taxon>Chelatococcaceae</taxon>
        <taxon>Chelatococcus</taxon>
    </lineage>
</organism>
<feature type="region of interest" description="Disordered" evidence="2">
    <location>
        <begin position="342"/>
        <end position="380"/>
    </location>
</feature>
<keyword evidence="3" id="KW-1133">Transmembrane helix</keyword>
<gene>
    <name evidence="4" type="ORF">QNA08_15115</name>
</gene>
<accession>A0ABT7AL60</accession>
<protein>
    <submittedName>
        <fullName evidence="4">TIGR02302 family protein</fullName>
    </submittedName>
</protein>
<feature type="region of interest" description="Disordered" evidence="2">
    <location>
        <begin position="726"/>
        <end position="839"/>
    </location>
</feature>
<feature type="compositionally biased region" description="Basic and acidic residues" evidence="2">
    <location>
        <begin position="634"/>
        <end position="655"/>
    </location>
</feature>
<reference evidence="4 5" key="1">
    <citation type="submission" date="2023-05" db="EMBL/GenBank/DDBJ databases">
        <title>Chelatococcus sp. nov., a moderately thermophilic bacterium isolated from hot spring microbial mat.</title>
        <authorList>
            <person name="Hu C.-J."/>
            <person name="Li W.-J."/>
        </authorList>
    </citation>
    <scope>NUCLEOTIDE SEQUENCE [LARGE SCALE GENOMIC DNA]</scope>
    <source>
        <strain evidence="4 5">SYSU G07232</strain>
    </source>
</reference>
<evidence type="ECO:0000256" key="1">
    <source>
        <dbReference type="SAM" id="Coils"/>
    </source>
</evidence>
<proteinExistence type="predicted"/>
<keyword evidence="3" id="KW-0812">Transmembrane</keyword>
<name>A0ABT7AL60_9HYPH</name>
<dbReference type="RefSeq" id="WP_283741560.1">
    <property type="nucleotide sequence ID" value="NZ_JASJEV010000010.1"/>
</dbReference>